<dbReference type="PANTHER" id="PTHR10677">
    <property type="entry name" value="UBIQUILIN"/>
    <property type="match status" value="1"/>
</dbReference>
<gene>
    <name evidence="1" type="ORF">SAY86_009692</name>
</gene>
<dbReference type="AlphaFoldDB" id="A0AAN7L599"/>
<name>A0AAN7L599_TRANT</name>
<dbReference type="Pfam" id="PF23195">
    <property type="entry name" value="UBQLN1"/>
    <property type="match status" value="1"/>
</dbReference>
<sequence length="99" mass="11051">MSDMQNLLNNPDQLSGLIMSNPLMHVIIDRNPVLACVPVDPSIMQQTLEAATNPELMSELTWNLTRAACSHSRGIQHAERHVCECLGMSFEDHCIGDEY</sequence>
<reference evidence="1 2" key="1">
    <citation type="journal article" date="2023" name="Hortic Res">
        <title>Pangenome of water caltrop reveals structural variations and asymmetric subgenome divergence after allopolyploidization.</title>
        <authorList>
            <person name="Zhang X."/>
            <person name="Chen Y."/>
            <person name="Wang L."/>
            <person name="Yuan Y."/>
            <person name="Fang M."/>
            <person name="Shi L."/>
            <person name="Lu R."/>
            <person name="Comes H.P."/>
            <person name="Ma Y."/>
            <person name="Chen Y."/>
            <person name="Huang G."/>
            <person name="Zhou Y."/>
            <person name="Zheng Z."/>
            <person name="Qiu Y."/>
        </authorList>
    </citation>
    <scope>NUCLEOTIDE SEQUENCE [LARGE SCALE GENOMIC DNA]</scope>
    <source>
        <strain evidence="1">F231</strain>
    </source>
</reference>
<dbReference type="PANTHER" id="PTHR10677:SF3">
    <property type="entry name" value="FI07626P-RELATED"/>
    <property type="match status" value="1"/>
</dbReference>
<dbReference type="InterPro" id="IPR015496">
    <property type="entry name" value="Ubiquilin"/>
</dbReference>
<dbReference type="GO" id="GO:0031593">
    <property type="term" value="F:polyubiquitin modification-dependent protein binding"/>
    <property type="evidence" value="ECO:0007669"/>
    <property type="project" value="TreeGrafter"/>
</dbReference>
<protein>
    <submittedName>
        <fullName evidence="1">Uncharacterized protein</fullName>
    </submittedName>
</protein>
<keyword evidence="2" id="KW-1185">Reference proteome</keyword>
<dbReference type="Proteomes" id="UP001346149">
    <property type="component" value="Unassembled WGS sequence"/>
</dbReference>
<evidence type="ECO:0000313" key="2">
    <source>
        <dbReference type="Proteomes" id="UP001346149"/>
    </source>
</evidence>
<dbReference type="GO" id="GO:0006511">
    <property type="term" value="P:ubiquitin-dependent protein catabolic process"/>
    <property type="evidence" value="ECO:0007669"/>
    <property type="project" value="TreeGrafter"/>
</dbReference>
<evidence type="ECO:0000313" key="1">
    <source>
        <dbReference type="EMBL" id="KAK4774757.1"/>
    </source>
</evidence>
<accession>A0AAN7L599</accession>
<comment type="caution">
    <text evidence="1">The sequence shown here is derived from an EMBL/GenBank/DDBJ whole genome shotgun (WGS) entry which is preliminary data.</text>
</comment>
<dbReference type="GO" id="GO:0005829">
    <property type="term" value="C:cytosol"/>
    <property type="evidence" value="ECO:0007669"/>
    <property type="project" value="TreeGrafter"/>
</dbReference>
<dbReference type="EMBL" id="JAXQNO010000019">
    <property type="protein sequence ID" value="KAK4774757.1"/>
    <property type="molecule type" value="Genomic_DNA"/>
</dbReference>
<organism evidence="1 2">
    <name type="scientific">Trapa natans</name>
    <name type="common">Water chestnut</name>
    <dbReference type="NCBI Taxonomy" id="22666"/>
    <lineage>
        <taxon>Eukaryota</taxon>
        <taxon>Viridiplantae</taxon>
        <taxon>Streptophyta</taxon>
        <taxon>Embryophyta</taxon>
        <taxon>Tracheophyta</taxon>
        <taxon>Spermatophyta</taxon>
        <taxon>Magnoliopsida</taxon>
        <taxon>eudicotyledons</taxon>
        <taxon>Gunneridae</taxon>
        <taxon>Pentapetalae</taxon>
        <taxon>rosids</taxon>
        <taxon>malvids</taxon>
        <taxon>Myrtales</taxon>
        <taxon>Lythraceae</taxon>
        <taxon>Trapa</taxon>
    </lineage>
</organism>
<proteinExistence type="predicted"/>